<gene>
    <name evidence="2" type="ORF">GYMLUDRAFT_100281</name>
</gene>
<reference evidence="2 3" key="1">
    <citation type="submission" date="2014-04" db="EMBL/GenBank/DDBJ databases">
        <title>Evolutionary Origins and Diversification of the Mycorrhizal Mutualists.</title>
        <authorList>
            <consortium name="DOE Joint Genome Institute"/>
            <consortium name="Mycorrhizal Genomics Consortium"/>
            <person name="Kohler A."/>
            <person name="Kuo A."/>
            <person name="Nagy L.G."/>
            <person name="Floudas D."/>
            <person name="Copeland A."/>
            <person name="Barry K.W."/>
            <person name="Cichocki N."/>
            <person name="Veneault-Fourrey C."/>
            <person name="LaButti K."/>
            <person name="Lindquist E.A."/>
            <person name="Lipzen A."/>
            <person name="Lundell T."/>
            <person name="Morin E."/>
            <person name="Murat C."/>
            <person name="Riley R."/>
            <person name="Ohm R."/>
            <person name="Sun H."/>
            <person name="Tunlid A."/>
            <person name="Henrissat B."/>
            <person name="Grigoriev I.V."/>
            <person name="Hibbett D.S."/>
            <person name="Martin F."/>
        </authorList>
    </citation>
    <scope>NUCLEOTIDE SEQUENCE [LARGE SCALE GENOMIC DNA]</scope>
    <source>
        <strain evidence="2 3">FD-317 M1</strain>
    </source>
</reference>
<evidence type="ECO:0000313" key="2">
    <source>
        <dbReference type="EMBL" id="KIK53963.1"/>
    </source>
</evidence>
<accession>A0A0D0CGC6</accession>
<keyword evidence="1" id="KW-1133">Transmembrane helix</keyword>
<keyword evidence="1" id="KW-0472">Membrane</keyword>
<keyword evidence="1" id="KW-0812">Transmembrane</keyword>
<evidence type="ECO:0000256" key="1">
    <source>
        <dbReference type="SAM" id="Phobius"/>
    </source>
</evidence>
<keyword evidence="3" id="KW-1185">Reference proteome</keyword>
<sequence length="80" mass="9202">MHSNQNYIKDVKILFLPFIYNKIMHNTRSFALLFIDVGTGTGVGLFYSLSIFFAFFSSPFLRRSVPLGPKPIKLLSKLRM</sequence>
<protein>
    <submittedName>
        <fullName evidence="2">Uncharacterized protein</fullName>
    </submittedName>
</protein>
<dbReference type="EMBL" id="KN834822">
    <property type="protein sequence ID" value="KIK53963.1"/>
    <property type="molecule type" value="Genomic_DNA"/>
</dbReference>
<organism evidence="2 3">
    <name type="scientific">Collybiopsis luxurians FD-317 M1</name>
    <dbReference type="NCBI Taxonomy" id="944289"/>
    <lineage>
        <taxon>Eukaryota</taxon>
        <taxon>Fungi</taxon>
        <taxon>Dikarya</taxon>
        <taxon>Basidiomycota</taxon>
        <taxon>Agaricomycotina</taxon>
        <taxon>Agaricomycetes</taxon>
        <taxon>Agaricomycetidae</taxon>
        <taxon>Agaricales</taxon>
        <taxon>Marasmiineae</taxon>
        <taxon>Omphalotaceae</taxon>
        <taxon>Collybiopsis</taxon>
        <taxon>Collybiopsis luxurians</taxon>
    </lineage>
</organism>
<dbReference type="HOGENOM" id="CLU_2590018_0_0_1"/>
<proteinExistence type="predicted"/>
<dbReference type="Proteomes" id="UP000053593">
    <property type="component" value="Unassembled WGS sequence"/>
</dbReference>
<feature type="transmembrane region" description="Helical" evidence="1">
    <location>
        <begin position="30"/>
        <end position="56"/>
    </location>
</feature>
<name>A0A0D0CGC6_9AGAR</name>
<evidence type="ECO:0000313" key="3">
    <source>
        <dbReference type="Proteomes" id="UP000053593"/>
    </source>
</evidence>
<dbReference type="AlphaFoldDB" id="A0A0D0CGC6"/>